<keyword evidence="7" id="KW-1185">Reference proteome</keyword>
<dbReference type="InterPro" id="IPR037873">
    <property type="entry name" value="BamE-like"/>
</dbReference>
<dbReference type="InterPro" id="IPR026592">
    <property type="entry name" value="BamE"/>
</dbReference>
<dbReference type="PANTHER" id="PTHR37482:SF1">
    <property type="entry name" value="OUTER MEMBRANE PROTEIN ASSEMBLY FACTOR BAME"/>
    <property type="match status" value="1"/>
</dbReference>
<feature type="region of interest" description="Disordered" evidence="4">
    <location>
        <begin position="157"/>
        <end position="188"/>
    </location>
</feature>
<sequence length="188" mass="20121">MQKTASKTFRDPAGRVGKFTLLSLAAAGVLMAGACSPRVNVHGNLPEDETISEIRPGESNRNQVVSLLGTPSTMSTFQDDVWYYIGQREEQVAFFKPDILERKVLKVQFSTNDVVSDTQLYTLAEGQEIDLVERETPTEGQDITILQQLLGNIGRFNVDDNTGRGNTGPTTGSPGAPGDAGGGSGGVF</sequence>
<keyword evidence="3" id="KW-0998">Cell outer membrane</keyword>
<gene>
    <name evidence="6" type="ORF">ACFOW6_08750</name>
</gene>
<proteinExistence type="predicted"/>
<dbReference type="RefSeq" id="WP_382421951.1">
    <property type="nucleotide sequence ID" value="NZ_JBHSCW010000003.1"/>
</dbReference>
<dbReference type="Pfam" id="PF04355">
    <property type="entry name" value="BamE"/>
    <property type="match status" value="1"/>
</dbReference>
<accession>A0ABV8ULB4</accession>
<dbReference type="Gene3D" id="3.30.1450.10">
    <property type="match status" value="1"/>
</dbReference>
<feature type="domain" description="Outer membrane protein assembly factor BamE" evidence="5">
    <location>
        <begin position="43"/>
        <end position="117"/>
    </location>
</feature>
<evidence type="ECO:0000256" key="2">
    <source>
        <dbReference type="ARBA" id="ARBA00023136"/>
    </source>
</evidence>
<keyword evidence="2" id="KW-0472">Membrane</keyword>
<name>A0ABV8ULB4_9PROT</name>
<feature type="compositionally biased region" description="Gly residues" evidence="4">
    <location>
        <begin position="178"/>
        <end position="188"/>
    </location>
</feature>
<evidence type="ECO:0000313" key="6">
    <source>
        <dbReference type="EMBL" id="MFC4351626.1"/>
    </source>
</evidence>
<dbReference type="EMBL" id="JBHSCW010000003">
    <property type="protein sequence ID" value="MFC4351626.1"/>
    <property type="molecule type" value="Genomic_DNA"/>
</dbReference>
<evidence type="ECO:0000259" key="5">
    <source>
        <dbReference type="Pfam" id="PF04355"/>
    </source>
</evidence>
<comment type="caution">
    <text evidence="6">The sequence shown here is derived from an EMBL/GenBank/DDBJ whole genome shotgun (WGS) entry which is preliminary data.</text>
</comment>
<dbReference type="InterPro" id="IPR007450">
    <property type="entry name" value="BamE_dom"/>
</dbReference>
<dbReference type="PROSITE" id="PS51257">
    <property type="entry name" value="PROKAR_LIPOPROTEIN"/>
    <property type="match status" value="1"/>
</dbReference>
<evidence type="ECO:0000256" key="1">
    <source>
        <dbReference type="ARBA" id="ARBA00022729"/>
    </source>
</evidence>
<evidence type="ECO:0000256" key="3">
    <source>
        <dbReference type="ARBA" id="ARBA00023237"/>
    </source>
</evidence>
<protein>
    <submittedName>
        <fullName evidence="6">Outer membrane protein assembly factor BamE</fullName>
    </submittedName>
</protein>
<keyword evidence="1" id="KW-0732">Signal</keyword>
<dbReference type="PANTHER" id="PTHR37482">
    <property type="entry name" value="OUTER MEMBRANE PROTEIN ASSEMBLY FACTOR BAME"/>
    <property type="match status" value="1"/>
</dbReference>
<feature type="compositionally biased region" description="Low complexity" evidence="4">
    <location>
        <begin position="163"/>
        <end position="177"/>
    </location>
</feature>
<evidence type="ECO:0000313" key="7">
    <source>
        <dbReference type="Proteomes" id="UP001595799"/>
    </source>
</evidence>
<reference evidence="7" key="1">
    <citation type="journal article" date="2019" name="Int. J. Syst. Evol. Microbiol.">
        <title>The Global Catalogue of Microorganisms (GCM) 10K type strain sequencing project: providing services to taxonomists for standard genome sequencing and annotation.</title>
        <authorList>
            <consortium name="The Broad Institute Genomics Platform"/>
            <consortium name="The Broad Institute Genome Sequencing Center for Infectious Disease"/>
            <person name="Wu L."/>
            <person name="Ma J."/>
        </authorList>
    </citation>
    <scope>NUCLEOTIDE SEQUENCE [LARGE SCALE GENOMIC DNA]</scope>
    <source>
        <strain evidence="7">CECT 8472</strain>
    </source>
</reference>
<dbReference type="Proteomes" id="UP001595799">
    <property type="component" value="Unassembled WGS sequence"/>
</dbReference>
<organism evidence="6 7">
    <name type="scientific">Fodinicurvata halophila</name>
    <dbReference type="NCBI Taxonomy" id="1419723"/>
    <lineage>
        <taxon>Bacteria</taxon>
        <taxon>Pseudomonadati</taxon>
        <taxon>Pseudomonadota</taxon>
        <taxon>Alphaproteobacteria</taxon>
        <taxon>Rhodospirillales</taxon>
        <taxon>Rhodovibrionaceae</taxon>
        <taxon>Fodinicurvata</taxon>
    </lineage>
</organism>
<evidence type="ECO:0000256" key="4">
    <source>
        <dbReference type="SAM" id="MobiDB-lite"/>
    </source>
</evidence>